<reference evidence="8 9" key="1">
    <citation type="submission" date="2023-07" db="EMBL/GenBank/DDBJ databases">
        <title>Genomic Encyclopedia of Type Strains, Phase IV (KMG-IV): sequencing the most valuable type-strain genomes for metagenomic binning, comparative biology and taxonomic classification.</title>
        <authorList>
            <person name="Goeker M."/>
        </authorList>
    </citation>
    <scope>NUCLEOTIDE SEQUENCE [LARGE SCALE GENOMIC DNA]</scope>
    <source>
        <strain evidence="8 9">DSM 20694</strain>
    </source>
</reference>
<dbReference type="EMBL" id="JAUSUF010000005">
    <property type="protein sequence ID" value="MDQ0149851.1"/>
    <property type="molecule type" value="Genomic_DNA"/>
</dbReference>
<evidence type="ECO:0000256" key="2">
    <source>
        <dbReference type="ARBA" id="ARBA00022475"/>
    </source>
</evidence>
<dbReference type="PANTHER" id="PTHR10010:SF46">
    <property type="entry name" value="SODIUM-DEPENDENT PHOSPHATE TRANSPORT PROTEIN 2B"/>
    <property type="match status" value="1"/>
</dbReference>
<evidence type="ECO:0000256" key="4">
    <source>
        <dbReference type="ARBA" id="ARBA00022989"/>
    </source>
</evidence>
<keyword evidence="4 6" id="KW-1133">Transmembrane helix</keyword>
<sequence>MNSIVLTIITLMGGLGLFLYGMKLMGDGLENAAGEGLKKILEKVTSNPIVAVLVGAAVTAVVQSSSATTVMVVGFVNAGLMNLAQAAGVIMGANIGTTITAQLVAFKLDSVAPIFVFVGATMVMVAKVRKKREIGNIILGFGILFIGMGMMSDAMKPLETLPMFKHLIMAISDNMFIGIVVGAAITAILQSSSATTGILIALATTGTLDINAALPILFGCNIGTCITAMLATIGANKTAHKAALLHLIFNVGGTIIFIPFLGLLGQLVQHISPGDVERQIANSHTVFNIANTIVLLPLRNYLILIVNKLVPGKDEVEKVGPKYIDDRLLETPVIAAGQVIKETIRMANKAEQNLELSMKAFMEQDEALIKKVYDNEEIINVLEEAITTYLVKLSKCELSDKESSIVSSTFHIVTDIERIGDHAENIADLAVQKSNKKLQYSEDAIDELYEIYNYTRTALQLAIESYENRDVNKASSINFVEERIDVSQKNYRDKHIKRLYDGKCNAYAGTIFLDLISNFERIGDHATNIAESVIENNTL</sequence>
<protein>
    <submittedName>
        <fullName evidence="8">Phosphate:Na+ symporter</fullName>
    </submittedName>
</protein>
<evidence type="ECO:0000259" key="7">
    <source>
        <dbReference type="Pfam" id="PF01895"/>
    </source>
</evidence>
<keyword evidence="2" id="KW-1003">Cell membrane</keyword>
<dbReference type="Gene3D" id="1.20.58.220">
    <property type="entry name" value="Phosphate transport system protein phou homolog 2, domain 2"/>
    <property type="match status" value="1"/>
</dbReference>
<feature type="transmembrane region" description="Helical" evidence="6">
    <location>
        <begin position="214"/>
        <end position="235"/>
    </location>
</feature>
<feature type="transmembrane region" description="Helical" evidence="6">
    <location>
        <begin position="83"/>
        <end position="105"/>
    </location>
</feature>
<evidence type="ECO:0000313" key="8">
    <source>
        <dbReference type="EMBL" id="MDQ0149851.1"/>
    </source>
</evidence>
<dbReference type="InterPro" id="IPR026022">
    <property type="entry name" value="PhoU_dom"/>
</dbReference>
<dbReference type="InterPro" id="IPR038078">
    <property type="entry name" value="PhoU-like_sf"/>
</dbReference>
<dbReference type="RefSeq" id="WP_307485861.1">
    <property type="nucleotide sequence ID" value="NZ_JAUSUF010000005.1"/>
</dbReference>
<dbReference type="Pfam" id="PF01895">
    <property type="entry name" value="PhoU"/>
    <property type="match status" value="2"/>
</dbReference>
<feature type="transmembrane region" description="Helical" evidence="6">
    <location>
        <begin position="247"/>
        <end position="268"/>
    </location>
</feature>
<feature type="domain" description="PhoU" evidence="7">
    <location>
        <begin position="344"/>
        <end position="429"/>
    </location>
</feature>
<dbReference type="Pfam" id="PF02690">
    <property type="entry name" value="Na_Pi_cotrans"/>
    <property type="match status" value="1"/>
</dbReference>
<feature type="transmembrane region" description="Helical" evidence="6">
    <location>
        <begin position="175"/>
        <end position="202"/>
    </location>
</feature>
<feature type="transmembrane region" description="Helical" evidence="6">
    <location>
        <begin position="111"/>
        <end position="128"/>
    </location>
</feature>
<gene>
    <name evidence="8" type="ORF">J2S18_001782</name>
</gene>
<accession>A0ABT9UU66</accession>
<name>A0ABT9UU66_9FIRM</name>
<dbReference type="NCBIfam" id="NF037997">
    <property type="entry name" value="Na_Pi_symport"/>
    <property type="match status" value="1"/>
</dbReference>
<dbReference type="PANTHER" id="PTHR10010">
    <property type="entry name" value="SOLUTE CARRIER FAMILY 34 SODIUM PHOSPHATE , MEMBER 2-RELATED"/>
    <property type="match status" value="1"/>
</dbReference>
<evidence type="ECO:0000256" key="3">
    <source>
        <dbReference type="ARBA" id="ARBA00022692"/>
    </source>
</evidence>
<dbReference type="SUPFAM" id="SSF109755">
    <property type="entry name" value="PhoU-like"/>
    <property type="match status" value="1"/>
</dbReference>
<organism evidence="8 9">
    <name type="scientific">Eubacterium multiforme</name>
    <dbReference type="NCBI Taxonomy" id="83339"/>
    <lineage>
        <taxon>Bacteria</taxon>
        <taxon>Bacillati</taxon>
        <taxon>Bacillota</taxon>
        <taxon>Clostridia</taxon>
        <taxon>Eubacteriales</taxon>
        <taxon>Eubacteriaceae</taxon>
        <taxon>Eubacterium</taxon>
    </lineage>
</organism>
<proteinExistence type="predicted"/>
<dbReference type="InterPro" id="IPR004633">
    <property type="entry name" value="NaPi_cotrn-rel/YqeW-like"/>
</dbReference>
<evidence type="ECO:0000256" key="1">
    <source>
        <dbReference type="ARBA" id="ARBA00004651"/>
    </source>
</evidence>
<comment type="caution">
    <text evidence="8">The sequence shown here is derived from an EMBL/GenBank/DDBJ whole genome shotgun (WGS) entry which is preliminary data.</text>
</comment>
<keyword evidence="5 6" id="KW-0472">Membrane</keyword>
<evidence type="ECO:0000256" key="6">
    <source>
        <dbReference type="SAM" id="Phobius"/>
    </source>
</evidence>
<evidence type="ECO:0000256" key="5">
    <source>
        <dbReference type="ARBA" id="ARBA00023136"/>
    </source>
</evidence>
<feature type="domain" description="PhoU" evidence="7">
    <location>
        <begin position="450"/>
        <end position="533"/>
    </location>
</feature>
<comment type="subcellular location">
    <subcellularLocation>
        <location evidence="1">Cell membrane</location>
        <topology evidence="1">Multi-pass membrane protein</topology>
    </subcellularLocation>
</comment>
<feature type="transmembrane region" description="Helical" evidence="6">
    <location>
        <begin position="49"/>
        <end position="76"/>
    </location>
</feature>
<keyword evidence="3 6" id="KW-0812">Transmembrane</keyword>
<dbReference type="InterPro" id="IPR003841">
    <property type="entry name" value="Na/Pi_transpt"/>
</dbReference>
<dbReference type="Proteomes" id="UP001228504">
    <property type="component" value="Unassembled WGS sequence"/>
</dbReference>
<evidence type="ECO:0000313" key="9">
    <source>
        <dbReference type="Proteomes" id="UP001228504"/>
    </source>
</evidence>
<keyword evidence="9" id="KW-1185">Reference proteome</keyword>
<feature type="transmembrane region" description="Helical" evidence="6">
    <location>
        <begin position="5"/>
        <end position="22"/>
    </location>
</feature>
<dbReference type="NCBIfam" id="TIGR00704">
    <property type="entry name" value="NaPi_cotrn_rel"/>
    <property type="match status" value="1"/>
</dbReference>
<feature type="transmembrane region" description="Helical" evidence="6">
    <location>
        <begin position="135"/>
        <end position="155"/>
    </location>
</feature>